<accession>A0AAD9QCV3</accession>
<dbReference type="AlphaFoldDB" id="A0AAD9QCV3"/>
<gene>
    <name evidence="2" type="ORF">P5673_018460</name>
</gene>
<keyword evidence="3" id="KW-1185">Reference proteome</keyword>
<dbReference type="Proteomes" id="UP001249851">
    <property type="component" value="Unassembled WGS sequence"/>
</dbReference>
<evidence type="ECO:0000313" key="2">
    <source>
        <dbReference type="EMBL" id="KAK2558849.1"/>
    </source>
</evidence>
<dbReference type="PANTHER" id="PTHR34415:SF1">
    <property type="entry name" value="INTEGRASE CATALYTIC DOMAIN-CONTAINING PROTEIN"/>
    <property type="match status" value="1"/>
</dbReference>
<proteinExistence type="predicted"/>
<feature type="region of interest" description="Disordered" evidence="1">
    <location>
        <begin position="31"/>
        <end position="69"/>
    </location>
</feature>
<evidence type="ECO:0000313" key="3">
    <source>
        <dbReference type="Proteomes" id="UP001249851"/>
    </source>
</evidence>
<evidence type="ECO:0000256" key="1">
    <source>
        <dbReference type="SAM" id="MobiDB-lite"/>
    </source>
</evidence>
<dbReference type="EMBL" id="JARQWQ010000042">
    <property type="protein sequence ID" value="KAK2558849.1"/>
    <property type="molecule type" value="Genomic_DNA"/>
</dbReference>
<reference evidence="2" key="2">
    <citation type="journal article" date="2023" name="Science">
        <title>Genomic signatures of disease resistance in endangered staghorn corals.</title>
        <authorList>
            <person name="Vollmer S.V."/>
            <person name="Selwyn J.D."/>
            <person name="Despard B.A."/>
            <person name="Roesel C.L."/>
        </authorList>
    </citation>
    <scope>NUCLEOTIDE SEQUENCE</scope>
    <source>
        <strain evidence="2">K2</strain>
    </source>
</reference>
<feature type="compositionally biased region" description="Acidic residues" evidence="1">
    <location>
        <begin position="33"/>
        <end position="42"/>
    </location>
</feature>
<organism evidence="2 3">
    <name type="scientific">Acropora cervicornis</name>
    <name type="common">Staghorn coral</name>
    <dbReference type="NCBI Taxonomy" id="6130"/>
    <lineage>
        <taxon>Eukaryota</taxon>
        <taxon>Metazoa</taxon>
        <taxon>Cnidaria</taxon>
        <taxon>Anthozoa</taxon>
        <taxon>Hexacorallia</taxon>
        <taxon>Scleractinia</taxon>
        <taxon>Astrocoeniina</taxon>
        <taxon>Acroporidae</taxon>
        <taxon>Acropora</taxon>
    </lineage>
</organism>
<dbReference type="PANTHER" id="PTHR34415">
    <property type="entry name" value="INTEGRASE CATALYTIC DOMAIN-CONTAINING PROTEIN"/>
    <property type="match status" value="1"/>
</dbReference>
<name>A0AAD9QCV3_ACRCE</name>
<protein>
    <submittedName>
        <fullName evidence="2">Uncharacterized protein</fullName>
    </submittedName>
</protein>
<reference evidence="2" key="1">
    <citation type="journal article" date="2023" name="G3 (Bethesda)">
        <title>Whole genome assembly and annotation of the endangered Caribbean coral Acropora cervicornis.</title>
        <authorList>
            <person name="Selwyn J.D."/>
            <person name="Vollmer S.V."/>
        </authorList>
    </citation>
    <scope>NUCLEOTIDE SEQUENCE</scope>
    <source>
        <strain evidence="2">K2</strain>
    </source>
</reference>
<sequence>MEPQNEFSCIRVNMDDMASLEEVSELYFREREDECIDEDDSPWSDSSSESGEDERYNEESEMFTGTSESDLSEEAKVRTFYENTCNCTLAKGDRPCSTTLSLDDYSDSRNNCLELSSLELDLVILGAIQSSLNSSSFSVSGRSESQCNRSRITFYYHGERICKKSFLFLHCINKNRLCSLVKHYRKNGLTVRVHGNKKRLPSSTFSAETVENVVEFIMNTAEEQALLLPGRVPGFKRVDVKLLPSVVTKQGLWKTYTEICLSQGQLSVGYSKFCDLWKQICPFVLIMRPATDLCWTCQKNNNLIQKTANLPETQKAEAVRAQEEHLRLAAGKREFYKNCCQKSKENINDHLQEVDFSVEREPCSYTGTVHYSYDYAQQLHFPANPNQPGPVYFKTPRKCAIFGICCEAIPRQVNFLIDEGVLTGKGANSTISYVHYFFRRHGLG</sequence>
<comment type="caution">
    <text evidence="2">The sequence shown here is derived from an EMBL/GenBank/DDBJ whole genome shotgun (WGS) entry which is preliminary data.</text>
</comment>